<dbReference type="EMBL" id="BAEO01000060">
    <property type="protein sequence ID" value="GAC21108.1"/>
    <property type="molecule type" value="Genomic_DNA"/>
</dbReference>
<comment type="caution">
    <text evidence="1">The sequence shown here is derived from an EMBL/GenBank/DDBJ whole genome shotgun (WGS) entry which is preliminary data.</text>
</comment>
<reference evidence="1 2" key="1">
    <citation type="journal article" date="2017" name="Antonie Van Leeuwenhoek">
        <title>Rhizobium rhizosphaerae sp. nov., a novel species isolated from rice rhizosphere.</title>
        <authorList>
            <person name="Zhao J.J."/>
            <person name="Zhang J."/>
            <person name="Zhang R.J."/>
            <person name="Zhang C.W."/>
            <person name="Yin H.Q."/>
            <person name="Zhang X.X."/>
        </authorList>
    </citation>
    <scope>NUCLEOTIDE SEQUENCE [LARGE SCALE GENOMIC DNA]</scope>
    <source>
        <strain evidence="1 2">BSs20135</strain>
    </source>
</reference>
<dbReference type="STRING" id="493475.GARC_4166"/>
<dbReference type="AlphaFoldDB" id="K6YWJ5"/>
<dbReference type="Proteomes" id="UP000006327">
    <property type="component" value="Unassembled WGS sequence"/>
</dbReference>
<sequence>MGSLRNFVKESRAYNHLARDLLAVQQKLPDDCFFNANG</sequence>
<evidence type="ECO:0000313" key="2">
    <source>
        <dbReference type="Proteomes" id="UP000006327"/>
    </source>
</evidence>
<protein>
    <submittedName>
        <fullName evidence="1">Uncharacterized protein</fullName>
    </submittedName>
</protein>
<keyword evidence="2" id="KW-1185">Reference proteome</keyword>
<evidence type="ECO:0000313" key="1">
    <source>
        <dbReference type="EMBL" id="GAC21108.1"/>
    </source>
</evidence>
<accession>K6YWJ5</accession>
<proteinExistence type="predicted"/>
<organism evidence="1 2">
    <name type="scientific">Paraglaciecola arctica BSs20135</name>
    <dbReference type="NCBI Taxonomy" id="493475"/>
    <lineage>
        <taxon>Bacteria</taxon>
        <taxon>Pseudomonadati</taxon>
        <taxon>Pseudomonadota</taxon>
        <taxon>Gammaproteobacteria</taxon>
        <taxon>Alteromonadales</taxon>
        <taxon>Alteromonadaceae</taxon>
        <taxon>Paraglaciecola</taxon>
    </lineage>
</organism>
<gene>
    <name evidence="1" type="ORF">GARC_4166</name>
</gene>
<name>K6YWJ5_9ALTE</name>